<feature type="domain" description="Protein zer-1 homolog-like C-terminal" evidence="2">
    <location>
        <begin position="537"/>
        <end position="609"/>
    </location>
</feature>
<accession>A0A7R9Q5R2</accession>
<dbReference type="InterPro" id="IPR051341">
    <property type="entry name" value="Zyg-11_UBL_adapter"/>
</dbReference>
<evidence type="ECO:0000313" key="4">
    <source>
        <dbReference type="EMBL" id="CAD7632664.1"/>
    </source>
</evidence>
<feature type="domain" description="Zer-1-like leucine-rich repeats region" evidence="3">
    <location>
        <begin position="351"/>
        <end position="469"/>
    </location>
</feature>
<dbReference type="GO" id="GO:0031462">
    <property type="term" value="C:Cul2-RING ubiquitin ligase complex"/>
    <property type="evidence" value="ECO:0007669"/>
    <property type="project" value="TreeGrafter"/>
</dbReference>
<keyword evidence="1" id="KW-0833">Ubl conjugation pathway</keyword>
<dbReference type="EMBL" id="OC865916">
    <property type="protein sequence ID" value="CAD7632664.1"/>
    <property type="molecule type" value="Genomic_DNA"/>
</dbReference>
<dbReference type="Proteomes" id="UP000759131">
    <property type="component" value="Unassembled WGS sequence"/>
</dbReference>
<dbReference type="InterPro" id="IPR056845">
    <property type="entry name" value="LRR_Zer-1"/>
</dbReference>
<evidence type="ECO:0000259" key="2">
    <source>
        <dbReference type="Pfam" id="PF22964"/>
    </source>
</evidence>
<dbReference type="Gene3D" id="3.80.10.10">
    <property type="entry name" value="Ribonuclease Inhibitor"/>
    <property type="match status" value="1"/>
</dbReference>
<keyword evidence="5" id="KW-1185">Reference proteome</keyword>
<reference evidence="4" key="1">
    <citation type="submission" date="2020-11" db="EMBL/GenBank/DDBJ databases">
        <authorList>
            <person name="Tran Van P."/>
        </authorList>
    </citation>
    <scope>NUCLEOTIDE SEQUENCE</scope>
</reference>
<dbReference type="Pfam" id="PF22964">
    <property type="entry name" value="ZER1-like_2nd"/>
    <property type="match status" value="1"/>
</dbReference>
<dbReference type="PANTHER" id="PTHR12904:SF23">
    <property type="entry name" value="PROTEIN ZER-1 HOMOLOG"/>
    <property type="match status" value="1"/>
</dbReference>
<organism evidence="4">
    <name type="scientific">Medioppia subpectinata</name>
    <dbReference type="NCBI Taxonomy" id="1979941"/>
    <lineage>
        <taxon>Eukaryota</taxon>
        <taxon>Metazoa</taxon>
        <taxon>Ecdysozoa</taxon>
        <taxon>Arthropoda</taxon>
        <taxon>Chelicerata</taxon>
        <taxon>Arachnida</taxon>
        <taxon>Acari</taxon>
        <taxon>Acariformes</taxon>
        <taxon>Sarcoptiformes</taxon>
        <taxon>Oribatida</taxon>
        <taxon>Brachypylina</taxon>
        <taxon>Oppioidea</taxon>
        <taxon>Oppiidae</taxon>
        <taxon>Medioppia</taxon>
    </lineage>
</organism>
<dbReference type="SUPFAM" id="SSF52047">
    <property type="entry name" value="RNI-like"/>
    <property type="match status" value="1"/>
</dbReference>
<dbReference type="AlphaFoldDB" id="A0A7R9Q5R2"/>
<evidence type="ECO:0000256" key="1">
    <source>
        <dbReference type="ARBA" id="ARBA00022786"/>
    </source>
</evidence>
<dbReference type="InterPro" id="IPR055142">
    <property type="entry name" value="ZER1-like_C"/>
</dbReference>
<dbReference type="OrthoDB" id="5783533at2759"/>
<proteinExistence type="predicted"/>
<dbReference type="EMBL" id="CAJPIZ010011341">
    <property type="protein sequence ID" value="CAG2113094.1"/>
    <property type="molecule type" value="Genomic_DNA"/>
</dbReference>
<evidence type="ECO:0000259" key="3">
    <source>
        <dbReference type="Pfam" id="PF25013"/>
    </source>
</evidence>
<sequence>MALMSDRGVAAKRGAQFSDNSPDSLLHTCIRYVVRESLDVRSVSLPHEICDLLIHVYRETHMNDRKLMSDSLPKFLSQFGANNSRVCVANFADLSISDETLESFLEEHSKSITHLNVSDCLQLTGRALTHINTALTRVVDPRRLHRTVRVIEEGPDDECRVLYTKDYSNGVITTTRDNCAVDEEVGIITDDYSLTQAMGVFDDSDFSDFKARKIGELNDIRGYDWRLSDEAMAVECDGVPAVATKRSPIPVSECDYYKPSESFSKNLGDNRIKTLEINTWQPSPLQTLIIGCAVNILPEYYKDSLEDGELSSNSYLISPLLTIRKLVLHQWSSIDWSPPYLTHIINSQMQHTLQHLDLSDGDIDDGSPLEQLRALKTLILADCPRLHLAISSIAKIKSLRCLDISATDEDWGHVYEEPNEQLALIANSLPELTRLDISGTNLAGENCEYIPGLVSRNTTPFEYLGLYNTANEAAYRRTIPAHSVSGDATEEQILTACEAYIDRVEFLERTLNDLFNCFHLETNFHDVNRALDIVLRSMSRHLHNEYIQTVATILLFNIVHSDLANHNFNFKVKRVIITKLLDTMHRHRYDFTILQNGILSLVHFDIPTDL</sequence>
<dbReference type="PANTHER" id="PTHR12904">
    <property type="match status" value="1"/>
</dbReference>
<feature type="non-terminal residue" evidence="4">
    <location>
        <position position="1"/>
    </location>
</feature>
<evidence type="ECO:0000313" key="5">
    <source>
        <dbReference type="Proteomes" id="UP000759131"/>
    </source>
</evidence>
<dbReference type="Pfam" id="PF25013">
    <property type="entry name" value="LRR_Zer-1"/>
    <property type="match status" value="1"/>
</dbReference>
<gene>
    <name evidence="4" type="ORF">OSB1V03_LOCUS13066</name>
</gene>
<name>A0A7R9Q5R2_9ACAR</name>
<protein>
    <submittedName>
        <fullName evidence="4">Uncharacterized protein</fullName>
    </submittedName>
</protein>
<dbReference type="InterPro" id="IPR032675">
    <property type="entry name" value="LRR_dom_sf"/>
</dbReference>